<dbReference type="PANTHER" id="PTHR33608">
    <property type="entry name" value="BLL2464 PROTEIN"/>
    <property type="match status" value="1"/>
</dbReference>
<dbReference type="Pfam" id="PF01882">
    <property type="entry name" value="DUF58"/>
    <property type="match status" value="1"/>
</dbReference>
<evidence type="ECO:0000313" key="3">
    <source>
        <dbReference type="EMBL" id="QGW30023.1"/>
    </source>
</evidence>
<gene>
    <name evidence="3" type="ORF">GLV81_08950</name>
</gene>
<dbReference type="InterPro" id="IPR036465">
    <property type="entry name" value="vWFA_dom_sf"/>
</dbReference>
<proteinExistence type="predicted"/>
<reference evidence="3 4" key="1">
    <citation type="submission" date="2019-11" db="EMBL/GenBank/DDBJ databases">
        <authorList>
            <person name="Im W.T."/>
        </authorList>
    </citation>
    <scope>NUCLEOTIDE SEQUENCE [LARGE SCALE GENOMIC DNA]</scope>
    <source>
        <strain evidence="3 4">SB-02</strain>
    </source>
</reference>
<organism evidence="3 4">
    <name type="scientific">Phnomibacter ginsenosidimutans</name>
    <dbReference type="NCBI Taxonomy" id="2676868"/>
    <lineage>
        <taxon>Bacteria</taxon>
        <taxon>Pseudomonadati</taxon>
        <taxon>Bacteroidota</taxon>
        <taxon>Chitinophagia</taxon>
        <taxon>Chitinophagales</taxon>
        <taxon>Chitinophagaceae</taxon>
        <taxon>Phnomibacter</taxon>
    </lineage>
</organism>
<evidence type="ECO:0000259" key="2">
    <source>
        <dbReference type="Pfam" id="PF01882"/>
    </source>
</evidence>
<keyword evidence="1" id="KW-0472">Membrane</keyword>
<feature type="domain" description="DUF58" evidence="2">
    <location>
        <begin position="172"/>
        <end position="338"/>
    </location>
</feature>
<dbReference type="EMBL" id="CP046566">
    <property type="protein sequence ID" value="QGW30023.1"/>
    <property type="molecule type" value="Genomic_DNA"/>
</dbReference>
<dbReference type="InterPro" id="IPR002881">
    <property type="entry name" value="DUF58"/>
</dbReference>
<keyword evidence="4" id="KW-1185">Reference proteome</keyword>
<evidence type="ECO:0000313" key="4">
    <source>
        <dbReference type="Proteomes" id="UP000426027"/>
    </source>
</evidence>
<accession>A0A6I6GDX1</accession>
<name>A0A6I6GDX1_9BACT</name>
<keyword evidence="1" id="KW-1133">Transmembrane helix</keyword>
<sequence>MYIGQWYFLAAISLVFIDFFYLYFPRHKFTCSRLLSTRFSNSDQNNVTLTFWHSYPLPLRVDLIEELPEQFQERNNKNTRYYARNKKHTLTYFLRPVQRGDYHFGYTVCMLSSPLRLLQRRRLGSNPVIVKVYPSFLQLRQFQLMAQTVQNKEQGTKQLRKIGHSLEFDHIKEYVNGDDIRAVNWKATARQASLMVNSFVDERSQQVYCVIDKGRLMKMPFNGLSLMDYAINSSLVLSNVALTRQDRAGLITFSHRGGEFVVADRKAGQLKLLQEALYRINTEFYESDYEKLYLQVRSQIKQRSLLILFTNFESTSGMRRQLPYLRQMARHHLLLVVFFENTELAEMAHGNATTLEQVYNNTIAGKFVFEKKMMVKELMHHGIMSLLTPPEQLTVQTVNRYVELKTRQAI</sequence>
<feature type="transmembrane region" description="Helical" evidence="1">
    <location>
        <begin position="6"/>
        <end position="24"/>
    </location>
</feature>
<keyword evidence="1" id="KW-0812">Transmembrane</keyword>
<evidence type="ECO:0000256" key="1">
    <source>
        <dbReference type="SAM" id="Phobius"/>
    </source>
</evidence>
<protein>
    <submittedName>
        <fullName evidence="3">DUF58 domain-containing protein</fullName>
    </submittedName>
</protein>
<dbReference type="KEGG" id="fls:GLV81_08950"/>
<dbReference type="AlphaFoldDB" id="A0A6I6GDX1"/>
<dbReference type="SUPFAM" id="SSF53300">
    <property type="entry name" value="vWA-like"/>
    <property type="match status" value="1"/>
</dbReference>
<dbReference type="Proteomes" id="UP000426027">
    <property type="component" value="Chromosome"/>
</dbReference>
<dbReference type="PANTHER" id="PTHR33608:SF3">
    <property type="entry name" value="SLR2013 PROTEIN"/>
    <property type="match status" value="1"/>
</dbReference>